<dbReference type="EMBL" id="LIRB01000146">
    <property type="protein sequence ID" value="KWX71612.1"/>
    <property type="molecule type" value="Genomic_DNA"/>
</dbReference>
<protein>
    <submittedName>
        <fullName evidence="1">Uncharacterized protein</fullName>
    </submittedName>
</protein>
<gene>
    <name evidence="1" type="ORF">AMQ84_27205</name>
</gene>
<dbReference type="RefSeq" id="WP_060862931.1">
    <property type="nucleotide sequence ID" value="NZ_LIRB01000146.1"/>
</dbReference>
<proteinExistence type="predicted"/>
<evidence type="ECO:0000313" key="1">
    <source>
        <dbReference type="EMBL" id="KWX71612.1"/>
    </source>
</evidence>
<dbReference type="AlphaFoldDB" id="A0A132TJX9"/>
<organism evidence="1 2">
    <name type="scientific">Paenibacillus riograndensis</name>
    <dbReference type="NCBI Taxonomy" id="483937"/>
    <lineage>
        <taxon>Bacteria</taxon>
        <taxon>Bacillati</taxon>
        <taxon>Bacillota</taxon>
        <taxon>Bacilli</taxon>
        <taxon>Bacillales</taxon>
        <taxon>Paenibacillaceae</taxon>
        <taxon>Paenibacillus</taxon>
        <taxon>Paenibacillus sonchi group</taxon>
    </lineage>
</organism>
<accession>A0A132TJX9</accession>
<sequence>MVSIISGTIKVEDIERYKGKIQVTAKQYIMALAESIRESVDPVTGVLNIDGDIAKQIADGLQEIGERMK</sequence>
<comment type="caution">
    <text evidence="1">The sequence shown here is derived from an EMBL/GenBank/DDBJ whole genome shotgun (WGS) entry which is preliminary data.</text>
</comment>
<keyword evidence="2" id="KW-1185">Reference proteome</keyword>
<reference evidence="1 2" key="1">
    <citation type="submission" date="2015-08" db="EMBL/GenBank/DDBJ databases">
        <title>Genomes of Paenibacillus riograndensis.</title>
        <authorList>
            <person name="Sant'Anna F.H."/>
            <person name="Souza R."/>
            <person name="Ambrosini A."/>
            <person name="Bach E."/>
            <person name="Fernandes G."/>
            <person name="Balsanelli E."/>
            <person name="Baura V.A."/>
            <person name="Pedrosa F.O."/>
            <person name="Souza E.M."/>
            <person name="Passaglia L."/>
        </authorList>
    </citation>
    <scope>NUCLEOTIDE SEQUENCE [LARGE SCALE GENOMIC DNA]</scope>
    <source>
        <strain evidence="1 2">CAS34</strain>
    </source>
</reference>
<dbReference type="PATRIC" id="fig|483937.3.peg.4270"/>
<evidence type="ECO:0000313" key="2">
    <source>
        <dbReference type="Proteomes" id="UP000070475"/>
    </source>
</evidence>
<name>A0A132TJX9_9BACL</name>
<dbReference type="Proteomes" id="UP000070475">
    <property type="component" value="Unassembled WGS sequence"/>
</dbReference>